<keyword evidence="10" id="KW-1185">Reference proteome</keyword>
<keyword evidence="2 7" id="KW-0813">Transport</keyword>
<gene>
    <name evidence="9" type="ORF">IMCC3135_21120</name>
</gene>
<protein>
    <recommendedName>
        <fullName evidence="7">TRAP transporter small permease protein</fullName>
    </recommendedName>
</protein>
<comment type="subunit">
    <text evidence="7">The complex comprises the extracytoplasmic solute receptor protein and the two transmembrane proteins.</text>
</comment>
<keyword evidence="5 7" id="KW-1133">Transmembrane helix</keyword>
<feature type="transmembrane region" description="Helical" evidence="7">
    <location>
        <begin position="138"/>
        <end position="160"/>
    </location>
</feature>
<keyword evidence="7" id="KW-0997">Cell inner membrane</keyword>
<organism evidence="9 10">
    <name type="scientific">Granulosicoccus antarcticus IMCC3135</name>
    <dbReference type="NCBI Taxonomy" id="1192854"/>
    <lineage>
        <taxon>Bacteria</taxon>
        <taxon>Pseudomonadati</taxon>
        <taxon>Pseudomonadota</taxon>
        <taxon>Gammaproteobacteria</taxon>
        <taxon>Chromatiales</taxon>
        <taxon>Granulosicoccaceae</taxon>
        <taxon>Granulosicoccus</taxon>
    </lineage>
</organism>
<evidence type="ECO:0000256" key="2">
    <source>
        <dbReference type="ARBA" id="ARBA00022448"/>
    </source>
</evidence>
<keyword evidence="6 7" id="KW-0472">Membrane</keyword>
<evidence type="ECO:0000256" key="6">
    <source>
        <dbReference type="ARBA" id="ARBA00023136"/>
    </source>
</evidence>
<feature type="domain" description="Tripartite ATP-independent periplasmic transporters DctQ component" evidence="8">
    <location>
        <begin position="28"/>
        <end position="156"/>
    </location>
</feature>
<feature type="transmembrane region" description="Helical" evidence="7">
    <location>
        <begin position="12"/>
        <end position="37"/>
    </location>
</feature>
<dbReference type="RefSeq" id="WP_205737646.1">
    <property type="nucleotide sequence ID" value="NZ_CP018632.1"/>
</dbReference>
<evidence type="ECO:0000256" key="3">
    <source>
        <dbReference type="ARBA" id="ARBA00022475"/>
    </source>
</evidence>
<dbReference type="InterPro" id="IPR055348">
    <property type="entry name" value="DctQ"/>
</dbReference>
<feature type="transmembrane region" description="Helical" evidence="7">
    <location>
        <begin position="96"/>
        <end position="118"/>
    </location>
</feature>
<comment type="subcellular location">
    <subcellularLocation>
        <location evidence="7">Cell inner membrane</location>
        <topology evidence="7">Multi-pass membrane protein</topology>
    </subcellularLocation>
    <subcellularLocation>
        <location evidence="1">Cell membrane</location>
        <topology evidence="1">Multi-pass membrane protein</topology>
    </subcellularLocation>
</comment>
<evidence type="ECO:0000313" key="9">
    <source>
        <dbReference type="EMBL" id="ASJ74301.1"/>
    </source>
</evidence>
<dbReference type="Pfam" id="PF04290">
    <property type="entry name" value="DctQ"/>
    <property type="match status" value="1"/>
</dbReference>
<keyword evidence="3" id="KW-1003">Cell membrane</keyword>
<evidence type="ECO:0000259" key="8">
    <source>
        <dbReference type="Pfam" id="PF04290"/>
    </source>
</evidence>
<comment type="similarity">
    <text evidence="7">Belongs to the TRAP transporter small permease family.</text>
</comment>
<name>A0A2Z2NW73_9GAMM</name>
<dbReference type="AlphaFoldDB" id="A0A2Z2NW73"/>
<dbReference type="EMBL" id="CP018632">
    <property type="protein sequence ID" value="ASJ74301.1"/>
    <property type="molecule type" value="Genomic_DNA"/>
</dbReference>
<proteinExistence type="inferred from homology"/>
<reference evidence="9 10" key="1">
    <citation type="submission" date="2016-12" db="EMBL/GenBank/DDBJ databases">
        <authorList>
            <person name="Song W.-J."/>
            <person name="Kurnit D.M."/>
        </authorList>
    </citation>
    <scope>NUCLEOTIDE SEQUENCE [LARGE SCALE GENOMIC DNA]</scope>
    <source>
        <strain evidence="9 10">IMCC3135</strain>
    </source>
</reference>
<dbReference type="GO" id="GO:0022857">
    <property type="term" value="F:transmembrane transporter activity"/>
    <property type="evidence" value="ECO:0007669"/>
    <property type="project" value="UniProtKB-UniRule"/>
</dbReference>
<evidence type="ECO:0000256" key="5">
    <source>
        <dbReference type="ARBA" id="ARBA00022989"/>
    </source>
</evidence>
<evidence type="ECO:0000256" key="7">
    <source>
        <dbReference type="RuleBase" id="RU369079"/>
    </source>
</evidence>
<evidence type="ECO:0000256" key="4">
    <source>
        <dbReference type="ARBA" id="ARBA00022692"/>
    </source>
</evidence>
<keyword evidence="4 7" id="KW-0812">Transmembrane</keyword>
<sequence length="175" mass="18977">MMYSYLNRCAHFLARGMALLGGAALIVLILLTCVSIIGRALIPLNMGLGPIKGIYDITEIGMAAAVFAFLPWCQLQRGHASVDLFKSAYPALMNRIIDVVVDLGMLLIASIGAWRLYLGMLDKLRYNETTLILQFPVWQGYLASLAGAVVFAVVAAFCVLRSGRAVVNPLAQESL</sequence>
<accession>A0A2Z2NW73</accession>
<dbReference type="GO" id="GO:0005886">
    <property type="term" value="C:plasma membrane"/>
    <property type="evidence" value="ECO:0007669"/>
    <property type="project" value="UniProtKB-SubCell"/>
</dbReference>
<dbReference type="KEGG" id="gai:IMCC3135_21120"/>
<dbReference type="Proteomes" id="UP000250079">
    <property type="component" value="Chromosome"/>
</dbReference>
<evidence type="ECO:0000256" key="1">
    <source>
        <dbReference type="ARBA" id="ARBA00004651"/>
    </source>
</evidence>
<feature type="transmembrane region" description="Helical" evidence="7">
    <location>
        <begin position="57"/>
        <end position="75"/>
    </location>
</feature>
<evidence type="ECO:0000313" key="10">
    <source>
        <dbReference type="Proteomes" id="UP000250079"/>
    </source>
</evidence>
<comment type="function">
    <text evidence="7">Part of the tripartite ATP-independent periplasmic (TRAP) transport system.</text>
</comment>